<dbReference type="Proteomes" id="UP000023152">
    <property type="component" value="Unassembled WGS sequence"/>
</dbReference>
<proteinExistence type="predicted"/>
<organism evidence="2 3">
    <name type="scientific">Reticulomyxa filosa</name>
    <dbReference type="NCBI Taxonomy" id="46433"/>
    <lineage>
        <taxon>Eukaryota</taxon>
        <taxon>Sar</taxon>
        <taxon>Rhizaria</taxon>
        <taxon>Retaria</taxon>
        <taxon>Foraminifera</taxon>
        <taxon>Monothalamids</taxon>
        <taxon>Reticulomyxidae</taxon>
        <taxon>Reticulomyxa</taxon>
    </lineage>
</organism>
<protein>
    <submittedName>
        <fullName evidence="2">WD repeat domain protein</fullName>
    </submittedName>
</protein>
<evidence type="ECO:0000313" key="3">
    <source>
        <dbReference type="Proteomes" id="UP000023152"/>
    </source>
</evidence>
<evidence type="ECO:0000313" key="2">
    <source>
        <dbReference type="EMBL" id="ETO14418.1"/>
    </source>
</evidence>
<dbReference type="EMBL" id="ASPP01020044">
    <property type="protein sequence ID" value="ETO14418.1"/>
    <property type="molecule type" value="Genomic_DNA"/>
</dbReference>
<feature type="coiled-coil region" evidence="1">
    <location>
        <begin position="80"/>
        <end position="128"/>
    </location>
</feature>
<dbReference type="AlphaFoldDB" id="X6MKA0"/>
<keyword evidence="3" id="KW-1185">Reference proteome</keyword>
<feature type="coiled-coil region" evidence="1">
    <location>
        <begin position="289"/>
        <end position="341"/>
    </location>
</feature>
<comment type="caution">
    <text evidence="2">The sequence shown here is derived from an EMBL/GenBank/DDBJ whole genome shotgun (WGS) entry which is preliminary data.</text>
</comment>
<dbReference type="InterPro" id="IPR052993">
    <property type="entry name" value="CFA-57"/>
</dbReference>
<reference evidence="2 3" key="1">
    <citation type="journal article" date="2013" name="Curr. Biol.">
        <title>The Genome of the Foraminiferan Reticulomyxa filosa.</title>
        <authorList>
            <person name="Glockner G."/>
            <person name="Hulsmann N."/>
            <person name="Schleicher M."/>
            <person name="Noegel A.A."/>
            <person name="Eichinger L."/>
            <person name="Gallinger C."/>
            <person name="Pawlowski J."/>
            <person name="Sierra R."/>
            <person name="Euteneuer U."/>
            <person name="Pillet L."/>
            <person name="Moustafa A."/>
            <person name="Platzer M."/>
            <person name="Groth M."/>
            <person name="Szafranski K."/>
            <person name="Schliwa M."/>
        </authorList>
    </citation>
    <scope>NUCLEOTIDE SEQUENCE [LARGE SCALE GENOMIC DNA]</scope>
</reference>
<evidence type="ECO:0000256" key="1">
    <source>
        <dbReference type="SAM" id="Coils"/>
    </source>
</evidence>
<dbReference type="OMA" id="NINIQFH"/>
<dbReference type="PANTHER" id="PTHR32215:SF0">
    <property type="entry name" value="CILIA- AND FLAGELLA-ASSOCIATED PROTEIN 57"/>
    <property type="match status" value="1"/>
</dbReference>
<dbReference type="OrthoDB" id="10251741at2759"/>
<feature type="coiled-coil region" evidence="1">
    <location>
        <begin position="171"/>
        <end position="212"/>
    </location>
</feature>
<dbReference type="PANTHER" id="PTHR32215">
    <property type="entry name" value="CILIA- AND FLAGELLA-ASSOCIATED PROTEIN 57"/>
    <property type="match status" value="1"/>
</dbReference>
<gene>
    <name evidence="2" type="ORF">RFI_22949</name>
</gene>
<sequence length="349" mass="42024">MENIKIQLNEKQNLEKLSISQLYNDINKIKQQNILTKTIITQECNKELIKLKNIYDNILKNEKTQTLELRSNNGILKREFAGLQQKIKQGNDKLQKLLNEQNILIENINKLEKDIEGYEYEIKERNITVIEKNQIIKDIFDKNQDLEKFKFVLDHKINELNNQIKPKDIYINNIQQQIIQMNNEIKYYNSNNHLLQSQMKDLKLKIKSLQYEYNYLCKNNIYVNSLIKNIGQELECLYLLKEEDNHFNNNQLKKGIKLFYFHFKDILFQNLITTENQNDNDGNINIQFHDEFQRQRIYLEKTIQSLQKRLEQDQFKFKKNSDKILQENVILIQEINQLRREIAIIVKGR</sequence>
<keyword evidence="1" id="KW-0175">Coiled coil</keyword>
<name>X6MKA0_RETFI</name>
<accession>X6MKA0</accession>